<reference evidence="2 3" key="1">
    <citation type="submission" date="2019-09" db="EMBL/GenBank/DDBJ databases">
        <title>Bird 10,000 Genomes (B10K) Project - Family phase.</title>
        <authorList>
            <person name="Zhang G."/>
        </authorList>
    </citation>
    <scope>NUCLEOTIDE SEQUENCE [LARGE SCALE GENOMIC DNA]</scope>
    <source>
        <strain evidence="2">B10K-CU-031-01</strain>
        <tissue evidence="2">Muscle</tissue>
    </source>
</reference>
<feature type="region of interest" description="Disordered" evidence="1">
    <location>
        <begin position="1519"/>
        <end position="1538"/>
    </location>
</feature>
<evidence type="ECO:0000256" key="1">
    <source>
        <dbReference type="SAM" id="MobiDB-lite"/>
    </source>
</evidence>
<sequence>VRMEIKLDVLISTCIKQRKPWPRISWIGQETEAVFLLDDKRMNEINLTSGKTKKKIPRLQSLLKNVVVLTTSRNGAWLAGILATGELFLWNKDQDSLKIVPAVEESRKVVAAAQGRFFSRRNFLSLFFLNLNLTEEQKLYWHIVVCGFFFSPECLMRLFLYVSDDGRKTLLSTPTACVFLWESTEHENTSSYKNSSSGRWTQILPDESVVLPSIEEKEIGVHTTFIQNEILGDCCLCSFVFYSGEHLMLTFLILRWHENSFKYVSSLPYQIHWVQQTCSLVNLVPQCVSVKSRGALLCAFARDGLLLAVAINQTDPKATQILFLNTLNFVTISGSLKGCSSKNNVVSSKTIRSYWVGDMSWTPDSLFLACMLKRGSLILLTCMGELLTLITSGCSVEFGPAEFIPFHPLIRYRQQHSFGQDSSQSLGSSASESDLMRQRFSVASHSTLPYLIVSDGYMITVLRFPNNLTPSGFIRSLLLDSTQRLENIRQNLLNSKSKRKPVCLQSLLSLKASLLKHTQNQSSIFSTIPKFLEDDTTEMSEKTINLLGYEEESDDEKQFCNSSSSLYSQRIHSFVGEADQGHLEFASMFDTMHAKDYTEEKDKLSVELYSIQKNLLTAWQIGISKNMEEKDTLLNYTVNCIIHFFNILQFVKCPLLKKDASLNKSVKNTHWMHCVVKYFQQCLTVLYWHSRASLTGHVAKLTLKTLKLMLTQQQDQFSENLLTCFCLLKMVSHTLSSVCILQYENFFVSPHGNSPVELDSLTVPVFLQVDDNTAHQFSSLKSLLREPPQAVNHDAKTEKRLIVLWRLLYKKVVWYQMQLNRKVNKNEEEQSVVSSLLNHIQVILQSSGMILEQHFKINSVSGEEKFLLGSYRESVDIWKRSLCEIKAKGGKRTSFLQIRYYLAILFCHLYQYNLCEAQGLCDHLVGEILRRSQLSVSQMEKFSDTKYCQHELWMITDVHTETAMAVIRSMARFMAAYFTNQLLYVFPPHNVDILHPLHIKQDFSPRVIPLQRCLVTRAVRDQNLSSVWTAEYALDLFFIGGLIPEAVWLTHKLGDWKLSVSIGVAYQLYCQNSDEFSRLKNTECHLPLSLSPMQTFQEKLQSLLGQPVTSETSGCIKYKQFTDPIEEEDANVLYSSMQELLKAAVMADADILSETFQLLMDSAKDLARKLHGLVPDALYLPAPPLYCPQPASLSEEDCNDILLKIERENRQKVSGVLQRIILLLRAAHCSCSAAQWYVAQLKWARKVMQKIRMKASLPSLIPFPETLLRYSNFRTVFYRSTSSGAHQFDDNTCKILGWFRELCALCWMFHVRERLSDNCRRYQTARENINNQKDLNKNEYDASTVEHCLRAVEWACRMLPFCRFMNIEELVQDVILSLLGELPPEKKVAEIFVKAFPSPEDIRVPLRDKYHGLQQRLRHSIVKGPESEEMMSIIIQSTEKVRMKALRRVIRNIGPIEVNIWEPAEERAADNEEHCYDRFSLGTSLSRSTLSDLENPQVYSDTDTADTLSDALFTEETRVQTPSLQRDNEHQRQGEIGSKNTTCKIKALNWKTKHKDKVYGKDNQCNLPIVGAWEFERDDDEYVIFLELFLSYVLERDLIKYSDLGIPFLTSFSGLLREHELNSLFFDVHTTLKRRRGKSRSQSVFRAGSCYTVTLASCDPETVSIYNENQSILENPTIVQSPVQTTEPSMRNLMKGLNEGLFGLKHKSIYRAQSDNQGVAIAPAGQTFPNHTCSSLQTQATSKYIYKTVDVLDTVPGEELGIELMGKLSDIAKLLEWMIRWSDKRLLCRSNKQDSLEEILPMIHVKTSAAAVLTSLWLLEQLSRERSQAKSITFKSLDNQYRKEFASLSEAQSRTEKESSMNEGSSILASPSLDVRSVQACDDLCETGFGMSKKSEYFDEMEINHGNYSVPHRTEDFHEEGPSVQEELDITSEIEEFFEEPYETPKRSSSSVKIKPQVSISDVDLPQEDLKAEKTKEGKPEQNAMAQVVTSTVSHSFSFEQDAEVPSDGQPSQTVVSTMSSVASDISICAKKQEAKEEVLTEEKVNTSQTVRQMLQDEMLKLVQLQQINFMSLMQLVQSSFTNLPNVQQILQQYQSVHLEGSQPVHTAEGSGALKTQLPTQEDKGKPGQKSSDFQPRNSLGDESDNGHIKNRLDVNVSLSLLENPSRETRFVPESQDLHSSAPTKPLHLLAPSLDIQKTLKLIPIEKKMTYSNGFPLLKLESGYNFQPPFLRPIEMSSAFARPPPVPRVAWSSSDSLRNHQSSYMPTKSKSEEDFCVSRYDPDIPRQMHEEEKRWAETVHKGPPKHLNLDQYEGQQEVSPRQQFSANVNMDKELIIQNLAGIPLLHLQLDPVPRLPPVVKQPITTTLIPVKPATKETDGREALQHTGISLLHDNLPQKNKAPKLIPLQDLIAFEQRHQHRTVPRASFVQDQTEPIQLLKTDVEPFELRDVQNNRKRQAKLFKRRRNKKQIKEKEEKKKPSVSFCSDDPIISASDTVMAVESETGTPIVYCHVLDTRREAITTSADLHYMASTGKKPAETQDASTNTHPMLRSYQDIGISAGNEVSEVQKNESVMSVPVSESSNAPEVLPPDTYLNLRFPTEVNEKSLPFFRSDAPDLSEHEYINVIDIEDSDILNNLPMIPESAEEIDTAQQNEKFEIPSTAKLHYMAASVTNAIPGEAIQKKDNHLKNVSSQVQKEDKKSDSARDSVTSTIVHEDDRTFPSSGLPSKVIGKEYFSIKQQEMDMQLQTLQNITENMEEDFRNTRRLVKIIEDFEMAANSDLGACPSFSEDARIVDDGMCSLNRRIVTFFFPPCLTLRSLEDPLQITGLSGVTDIINDLVVEGDISPSELGFTKTQAKKISRLHDSAAGRSQKTEKEKKEIQAWMKRKQKERMREYLKKLDEQRQKEHDPFNLRKNVHCSLTSKDIKFLQKKKEEKDKALLSEHHRIRISQALSLMNEMLSETVVLPASEHRPLSRTRSPQEYRKQHMASSKGGYLNSAVLSERSRIGAKANFGRKEHRFTPTLGLTQSRAAGYRISRTTKQKPPRVATAVQTEGVDQETDRDVVSPWTVPDDIQRILQDTHDSLFQASTVHPVSVSPLSVTDTDDVSESTGSILSKLDWNAIEAMVADVEDK</sequence>
<accession>A0A7K8LBQ6</accession>
<dbReference type="GO" id="GO:0035869">
    <property type="term" value="C:ciliary transition zone"/>
    <property type="evidence" value="ECO:0007669"/>
    <property type="project" value="TreeGrafter"/>
</dbReference>
<feature type="non-terminal residue" evidence="2">
    <location>
        <position position="1"/>
    </location>
</feature>
<feature type="region of interest" description="Disordered" evidence="1">
    <location>
        <begin position="2250"/>
        <end position="2270"/>
    </location>
</feature>
<feature type="compositionally biased region" description="Basic and acidic residues" evidence="1">
    <location>
        <begin position="2695"/>
        <end position="2705"/>
    </location>
</feature>
<gene>
    <name evidence="2" type="primary">Cplane1</name>
    <name evidence="2" type="ORF">ARDKOR_R02279</name>
</gene>
<evidence type="ECO:0000313" key="2">
    <source>
        <dbReference type="EMBL" id="NXE26222.1"/>
    </source>
</evidence>
<dbReference type="PANTHER" id="PTHR14492:SF4">
    <property type="entry name" value="CILIOGENESIS AND PLANAR POLARITY EFFECTOR 1"/>
    <property type="match status" value="1"/>
</dbReference>
<feature type="region of interest" description="Disordered" evidence="1">
    <location>
        <begin position="2691"/>
        <end position="2725"/>
    </location>
</feature>
<dbReference type="Pfam" id="PF15392">
    <property type="entry name" value="Joubert"/>
    <property type="match status" value="1"/>
</dbReference>
<protein>
    <submittedName>
        <fullName evidence="2">CPLN1 protein</fullName>
    </submittedName>
</protein>
<feature type="compositionally biased region" description="Polar residues" evidence="1">
    <location>
        <begin position="2129"/>
        <end position="2138"/>
    </location>
</feature>
<feature type="compositionally biased region" description="Basic and acidic residues" evidence="1">
    <location>
        <begin position="2469"/>
        <end position="2478"/>
    </location>
</feature>
<feature type="region of interest" description="Disordered" evidence="1">
    <location>
        <begin position="1940"/>
        <end position="1968"/>
    </location>
</feature>
<evidence type="ECO:0000313" key="3">
    <source>
        <dbReference type="Proteomes" id="UP000560386"/>
    </source>
</evidence>
<feature type="region of interest" description="Disordered" evidence="1">
    <location>
        <begin position="2461"/>
        <end position="2482"/>
    </location>
</feature>
<name>A0A7K8LBQ6_9AVES</name>
<dbReference type="GO" id="GO:0060271">
    <property type="term" value="P:cilium assembly"/>
    <property type="evidence" value="ECO:0007669"/>
    <property type="project" value="TreeGrafter"/>
</dbReference>
<dbReference type="EMBL" id="VWPR01001060">
    <property type="protein sequence ID" value="NXE26222.1"/>
    <property type="molecule type" value="Genomic_DNA"/>
</dbReference>
<feature type="region of interest" description="Disordered" evidence="1">
    <location>
        <begin position="2118"/>
        <end position="2149"/>
    </location>
</feature>
<comment type="caution">
    <text evidence="2">The sequence shown here is derived from an EMBL/GenBank/DDBJ whole genome shotgun (WGS) entry which is preliminary data.</text>
</comment>
<feature type="compositionally biased region" description="Polar residues" evidence="1">
    <location>
        <begin position="2255"/>
        <end position="2268"/>
    </location>
</feature>
<organism evidence="2 3">
    <name type="scientific">Ardeotis kori</name>
    <dbReference type="NCBI Taxonomy" id="89386"/>
    <lineage>
        <taxon>Eukaryota</taxon>
        <taxon>Metazoa</taxon>
        <taxon>Chordata</taxon>
        <taxon>Craniata</taxon>
        <taxon>Vertebrata</taxon>
        <taxon>Euteleostomi</taxon>
        <taxon>Archelosauria</taxon>
        <taxon>Archosauria</taxon>
        <taxon>Dinosauria</taxon>
        <taxon>Saurischia</taxon>
        <taxon>Theropoda</taxon>
        <taxon>Coelurosauria</taxon>
        <taxon>Aves</taxon>
        <taxon>Neognathae</taxon>
        <taxon>Neoaves</taxon>
        <taxon>Otidimorphae</taxon>
        <taxon>Otidiformes</taxon>
        <taxon>Otididae</taxon>
        <taxon>Ardeotis</taxon>
    </lineage>
</organism>
<proteinExistence type="predicted"/>
<dbReference type="PANTHER" id="PTHR14492">
    <property type="entry name" value="JBTS17"/>
    <property type="match status" value="1"/>
</dbReference>
<keyword evidence="3" id="KW-1185">Reference proteome</keyword>
<dbReference type="Proteomes" id="UP000560386">
    <property type="component" value="Unassembled WGS sequence"/>
</dbReference>
<feature type="non-terminal residue" evidence="2">
    <location>
        <position position="3132"/>
    </location>
</feature>
<dbReference type="InterPro" id="IPR028236">
    <property type="entry name" value="CPLANE1"/>
</dbReference>